<accession>A0A1I7V035</accession>
<reference evidence="2" key="1">
    <citation type="submission" date="2016-11" db="UniProtKB">
        <authorList>
            <consortium name="WormBaseParasite"/>
        </authorList>
    </citation>
    <scope>IDENTIFICATION</scope>
</reference>
<dbReference type="WBParaSite" id="Csp11.Scaffold630.g21061.t1">
    <property type="protein sequence ID" value="Csp11.Scaffold630.g21061.t1"/>
    <property type="gene ID" value="Csp11.Scaffold630.g21061"/>
</dbReference>
<sequence length="109" mass="12495">MLISDESFDLLLSIVEILSINTSSKSNSLFTKVFFSIYGIELSTPASHYFLVRLLLLLITKSAAHVTDLRANRAILNGNPFEDFFSAFTLFKMRMLERKKRVKMRAQKS</sequence>
<dbReference type="AlphaFoldDB" id="A0A1I7V035"/>
<evidence type="ECO:0000313" key="1">
    <source>
        <dbReference type="Proteomes" id="UP000095282"/>
    </source>
</evidence>
<dbReference type="Proteomes" id="UP000095282">
    <property type="component" value="Unplaced"/>
</dbReference>
<organism evidence="1 2">
    <name type="scientific">Caenorhabditis tropicalis</name>
    <dbReference type="NCBI Taxonomy" id="1561998"/>
    <lineage>
        <taxon>Eukaryota</taxon>
        <taxon>Metazoa</taxon>
        <taxon>Ecdysozoa</taxon>
        <taxon>Nematoda</taxon>
        <taxon>Chromadorea</taxon>
        <taxon>Rhabditida</taxon>
        <taxon>Rhabditina</taxon>
        <taxon>Rhabditomorpha</taxon>
        <taxon>Rhabditoidea</taxon>
        <taxon>Rhabditidae</taxon>
        <taxon>Peloderinae</taxon>
        <taxon>Caenorhabditis</taxon>
    </lineage>
</organism>
<keyword evidence="1" id="KW-1185">Reference proteome</keyword>
<proteinExistence type="predicted"/>
<protein>
    <submittedName>
        <fullName evidence="2">Secreted protein</fullName>
    </submittedName>
</protein>
<evidence type="ECO:0000313" key="2">
    <source>
        <dbReference type="WBParaSite" id="Csp11.Scaffold630.g21061.t1"/>
    </source>
</evidence>
<name>A0A1I7V035_9PELO</name>